<dbReference type="EMBL" id="JBBNAG010000006">
    <property type="protein sequence ID" value="KAK9124983.1"/>
    <property type="molecule type" value="Genomic_DNA"/>
</dbReference>
<dbReference type="Proteomes" id="UP001419268">
    <property type="component" value="Unassembled WGS sequence"/>
</dbReference>
<name>A0AAP0J1Y9_9MAGN</name>
<keyword evidence="1" id="KW-0175">Coiled coil</keyword>
<sequence length="63" mass="7291">MSCENELRTSQSDASALSQLIEENSHLKHRLKEVEEFCSALRERCDILEAKVLKMELTLLKDK</sequence>
<proteinExistence type="predicted"/>
<comment type="caution">
    <text evidence="2">The sequence shown here is derived from an EMBL/GenBank/DDBJ whole genome shotgun (WGS) entry which is preliminary data.</text>
</comment>
<evidence type="ECO:0000313" key="2">
    <source>
        <dbReference type="EMBL" id="KAK9124983.1"/>
    </source>
</evidence>
<feature type="coiled-coil region" evidence="1">
    <location>
        <begin position="17"/>
        <end position="51"/>
    </location>
</feature>
<evidence type="ECO:0000313" key="3">
    <source>
        <dbReference type="Proteomes" id="UP001419268"/>
    </source>
</evidence>
<protein>
    <submittedName>
        <fullName evidence="2">Uncharacterized protein</fullName>
    </submittedName>
</protein>
<evidence type="ECO:0000256" key="1">
    <source>
        <dbReference type="SAM" id="Coils"/>
    </source>
</evidence>
<keyword evidence="3" id="KW-1185">Reference proteome</keyword>
<accession>A0AAP0J1Y9</accession>
<reference evidence="2 3" key="1">
    <citation type="submission" date="2024-01" db="EMBL/GenBank/DDBJ databases">
        <title>Genome assemblies of Stephania.</title>
        <authorList>
            <person name="Yang L."/>
        </authorList>
    </citation>
    <scope>NUCLEOTIDE SEQUENCE [LARGE SCALE GENOMIC DNA]</scope>
    <source>
        <strain evidence="2">JXDWG</strain>
        <tissue evidence="2">Leaf</tissue>
    </source>
</reference>
<organism evidence="2 3">
    <name type="scientific">Stephania cephalantha</name>
    <dbReference type="NCBI Taxonomy" id="152367"/>
    <lineage>
        <taxon>Eukaryota</taxon>
        <taxon>Viridiplantae</taxon>
        <taxon>Streptophyta</taxon>
        <taxon>Embryophyta</taxon>
        <taxon>Tracheophyta</taxon>
        <taxon>Spermatophyta</taxon>
        <taxon>Magnoliopsida</taxon>
        <taxon>Ranunculales</taxon>
        <taxon>Menispermaceae</taxon>
        <taxon>Menispermoideae</taxon>
        <taxon>Cissampelideae</taxon>
        <taxon>Stephania</taxon>
    </lineage>
</organism>
<dbReference type="AlphaFoldDB" id="A0AAP0J1Y9"/>
<gene>
    <name evidence="2" type="ORF">Scep_013829</name>
</gene>